<reference evidence="1 2" key="1">
    <citation type="journal article" date="2009" name="Stand. Genomic Sci.">
        <title>Complete genome sequence of Kangiella koreensis type strain (SW-125).</title>
        <authorList>
            <person name="Han C."/>
            <person name="Sikorski J."/>
            <person name="Lapidus A."/>
            <person name="Nolan M."/>
            <person name="Glavina Del Rio T."/>
            <person name="Tice H."/>
            <person name="Cheng J.F."/>
            <person name="Lucas S."/>
            <person name="Chen F."/>
            <person name="Copeland A."/>
            <person name="Ivanova N."/>
            <person name="Mavromatis K."/>
            <person name="Ovchinnikova G."/>
            <person name="Pati A."/>
            <person name="Bruce D."/>
            <person name="Goodwin L."/>
            <person name="Pitluck S."/>
            <person name="Chen A."/>
            <person name="Palaniappan K."/>
            <person name="Land M."/>
            <person name="Hauser L."/>
            <person name="Chang Y.J."/>
            <person name="Jeffries C.D."/>
            <person name="Chain P."/>
            <person name="Saunders E."/>
            <person name="Brettin T."/>
            <person name="Goker M."/>
            <person name="Tindall B.J."/>
            <person name="Bristow J."/>
            <person name="Eisen J.A."/>
            <person name="Markowitz V."/>
            <person name="Hugenholtz P."/>
            <person name="Kyrpides N.C."/>
            <person name="Klenk H.P."/>
            <person name="Detter J.C."/>
        </authorList>
    </citation>
    <scope>NUCLEOTIDE SEQUENCE [LARGE SCALE GENOMIC DNA]</scope>
    <source>
        <strain evidence="2">DSM 16069 / KCTC 12182 / SW-125</strain>
    </source>
</reference>
<accession>C7RBQ9</accession>
<organism evidence="1 2">
    <name type="scientific">Kangiella koreensis (strain DSM 16069 / JCM 12317 / KCTC 12182 / SW-125)</name>
    <dbReference type="NCBI Taxonomy" id="523791"/>
    <lineage>
        <taxon>Bacteria</taxon>
        <taxon>Pseudomonadati</taxon>
        <taxon>Pseudomonadota</taxon>
        <taxon>Gammaproteobacteria</taxon>
        <taxon>Kangiellales</taxon>
        <taxon>Kangiellaceae</taxon>
        <taxon>Kangiella</taxon>
    </lineage>
</organism>
<keyword evidence="2" id="KW-1185">Reference proteome</keyword>
<dbReference type="InParanoid" id="C7RBQ9"/>
<evidence type="ECO:0000313" key="1">
    <source>
        <dbReference type="EMBL" id="ACV26701.1"/>
    </source>
</evidence>
<dbReference type="HOGENOM" id="CLU_2861776_0_0_6"/>
<name>C7RBQ9_KANKD</name>
<dbReference type="AlphaFoldDB" id="C7RBQ9"/>
<dbReference type="KEGG" id="kko:Kkor_1285"/>
<sequence length="64" mass="7334">MFVCCVTEIFSKMMRVSKPELQIGGLDAEPETLEQAKKQPFRKRGLSYYKVLQNGCHSMKAHLT</sequence>
<evidence type="ECO:0000313" key="2">
    <source>
        <dbReference type="Proteomes" id="UP000001231"/>
    </source>
</evidence>
<gene>
    <name evidence="1" type="ordered locus">Kkor_1285</name>
</gene>
<proteinExistence type="predicted"/>
<dbReference type="EMBL" id="CP001707">
    <property type="protein sequence ID" value="ACV26701.1"/>
    <property type="molecule type" value="Genomic_DNA"/>
</dbReference>
<protein>
    <submittedName>
        <fullName evidence="1">Uncharacterized protein</fullName>
    </submittedName>
</protein>
<dbReference type="Proteomes" id="UP000001231">
    <property type="component" value="Chromosome"/>
</dbReference>